<dbReference type="GeneID" id="98151396"/>
<dbReference type="EMBL" id="JBFXLR010000033">
    <property type="protein sequence ID" value="KAL2846302.1"/>
    <property type="molecule type" value="Genomic_DNA"/>
</dbReference>
<name>A0ABR4K2S0_9EURO</name>
<protein>
    <submittedName>
        <fullName evidence="2">Uncharacterized protein</fullName>
    </submittedName>
</protein>
<accession>A0ABR4K2S0</accession>
<dbReference type="RefSeq" id="XP_070897117.1">
    <property type="nucleotide sequence ID" value="XM_071036232.1"/>
</dbReference>
<sequence>MRHTPATGSRRRPQDGAGKQQMRSKINNHDWQAHLPGAPGKEQTCTLKRGGREGRKAQTRRDKSFVSVRARKGAPSYNAVIEKKSLASTDEGWSILGENTSMGLWKGPWRYQVAYPVCVTPLRAIRRQQTTAGDLLAQRWYIRGDEERSEQGLEGTMASLDLNSGLQSRIIAARCSPRSSVFICPRLFTTPQGASIRG</sequence>
<keyword evidence="3" id="KW-1185">Reference proteome</keyword>
<gene>
    <name evidence="2" type="ORF">BJX68DRAFT_127682</name>
</gene>
<dbReference type="Proteomes" id="UP001610444">
    <property type="component" value="Unassembled WGS sequence"/>
</dbReference>
<evidence type="ECO:0000313" key="3">
    <source>
        <dbReference type="Proteomes" id="UP001610444"/>
    </source>
</evidence>
<feature type="region of interest" description="Disordered" evidence="1">
    <location>
        <begin position="1"/>
        <end position="63"/>
    </location>
</feature>
<evidence type="ECO:0000313" key="2">
    <source>
        <dbReference type="EMBL" id="KAL2846302.1"/>
    </source>
</evidence>
<reference evidence="2 3" key="1">
    <citation type="submission" date="2024-07" db="EMBL/GenBank/DDBJ databases">
        <title>Section-level genome sequencing and comparative genomics of Aspergillus sections Usti and Cavernicolus.</title>
        <authorList>
            <consortium name="Lawrence Berkeley National Laboratory"/>
            <person name="Nybo J.L."/>
            <person name="Vesth T.C."/>
            <person name="Theobald S."/>
            <person name="Frisvad J.C."/>
            <person name="Larsen T.O."/>
            <person name="Kjaerboelling I."/>
            <person name="Rothschild-Mancinelli K."/>
            <person name="Lyhne E.K."/>
            <person name="Kogle M.E."/>
            <person name="Barry K."/>
            <person name="Clum A."/>
            <person name="Na H."/>
            <person name="Ledsgaard L."/>
            <person name="Lin J."/>
            <person name="Lipzen A."/>
            <person name="Kuo A."/>
            <person name="Riley R."/>
            <person name="Mondo S."/>
            <person name="LaButti K."/>
            <person name="Haridas S."/>
            <person name="Pangalinan J."/>
            <person name="Salamov A.A."/>
            <person name="Simmons B.A."/>
            <person name="Magnuson J.K."/>
            <person name="Chen J."/>
            <person name="Drula E."/>
            <person name="Henrissat B."/>
            <person name="Wiebenga A."/>
            <person name="Lubbers R.J."/>
            <person name="Gomes A.C."/>
            <person name="Macurrencykelacurrency M.R."/>
            <person name="Stajich J."/>
            <person name="Grigoriev I.V."/>
            <person name="Mortensen U.H."/>
            <person name="De vries R.P."/>
            <person name="Baker S.E."/>
            <person name="Andersen M.R."/>
        </authorList>
    </citation>
    <scope>NUCLEOTIDE SEQUENCE [LARGE SCALE GENOMIC DNA]</scope>
    <source>
        <strain evidence="2 3">CBS 756.74</strain>
    </source>
</reference>
<organism evidence="2 3">
    <name type="scientific">Aspergillus pseudodeflectus</name>
    <dbReference type="NCBI Taxonomy" id="176178"/>
    <lineage>
        <taxon>Eukaryota</taxon>
        <taxon>Fungi</taxon>
        <taxon>Dikarya</taxon>
        <taxon>Ascomycota</taxon>
        <taxon>Pezizomycotina</taxon>
        <taxon>Eurotiomycetes</taxon>
        <taxon>Eurotiomycetidae</taxon>
        <taxon>Eurotiales</taxon>
        <taxon>Aspergillaceae</taxon>
        <taxon>Aspergillus</taxon>
        <taxon>Aspergillus subgen. Nidulantes</taxon>
    </lineage>
</organism>
<feature type="compositionally biased region" description="Basic and acidic residues" evidence="1">
    <location>
        <begin position="50"/>
        <end position="63"/>
    </location>
</feature>
<comment type="caution">
    <text evidence="2">The sequence shown here is derived from an EMBL/GenBank/DDBJ whole genome shotgun (WGS) entry which is preliminary data.</text>
</comment>
<evidence type="ECO:0000256" key="1">
    <source>
        <dbReference type="SAM" id="MobiDB-lite"/>
    </source>
</evidence>
<proteinExistence type="predicted"/>